<keyword evidence="1" id="KW-0808">Transferase</keyword>
<sequence length="310" mass="33584">MTWTVPEPFVASRGDGQLQWARSLGSVAAGLARDWSLEPAGEPMWGYVSVVWPVRGPAGEPWVLKLSEDDPRMRAEGLVLRAWQGPGVVELVRHVPGTGAPLLEALDPGRDLEGEADVDAATEVIGGFIGGFAQVQAPDGVPSMADELRRIRSHVRARRDLSVEGLTRRDFDLALDTLSSVAAHIEANGPWPAVHGDLHYCNVLHTRPEAADSGDAGWRVIDPLPSAGPAELDVIAPLRNRWQDALATGDPERALGRRLDQLVAAAGLDRALARALCQAVAVDNVSWILLENPTRQDQFLDPYRVMAAWH</sequence>
<dbReference type="OrthoDB" id="3638028at2"/>
<protein>
    <submittedName>
        <fullName evidence="1">Hydroxyurea phosphotransferase</fullName>
    </submittedName>
</protein>
<reference evidence="1 2" key="1">
    <citation type="journal article" date="2019" name="Environ. Microbiol.">
        <title>Species interactions and distinct microbial communities in high Arctic permafrost affected cryosols are associated with the CH4 and CO2 gas fluxes.</title>
        <authorList>
            <person name="Altshuler I."/>
            <person name="Hamel J."/>
            <person name="Turney S."/>
            <person name="Magnuson E."/>
            <person name="Levesque R."/>
            <person name="Greer C."/>
            <person name="Whyte L.G."/>
        </authorList>
    </citation>
    <scope>NUCLEOTIDE SEQUENCE [LARGE SCALE GENOMIC DNA]</scope>
    <source>
        <strain evidence="1 2">S9.3A</strain>
    </source>
</reference>
<proteinExistence type="predicted"/>
<dbReference type="Proteomes" id="UP000317722">
    <property type="component" value="Unassembled WGS sequence"/>
</dbReference>
<keyword evidence="2" id="KW-1185">Reference proteome</keyword>
<evidence type="ECO:0000313" key="1">
    <source>
        <dbReference type="EMBL" id="TPG14791.1"/>
    </source>
</evidence>
<gene>
    <name evidence="1" type="ORF">EAH86_14585</name>
</gene>
<organism evidence="1 2">
    <name type="scientific">Pedococcus bigeumensis</name>
    <dbReference type="NCBI Taxonomy" id="433644"/>
    <lineage>
        <taxon>Bacteria</taxon>
        <taxon>Bacillati</taxon>
        <taxon>Actinomycetota</taxon>
        <taxon>Actinomycetes</taxon>
        <taxon>Micrococcales</taxon>
        <taxon>Intrasporangiaceae</taxon>
        <taxon>Pedococcus</taxon>
    </lineage>
</organism>
<name>A0A502CST2_9MICO</name>
<accession>A0A502CST2</accession>
<dbReference type="GO" id="GO:0019748">
    <property type="term" value="P:secondary metabolic process"/>
    <property type="evidence" value="ECO:0007669"/>
    <property type="project" value="InterPro"/>
</dbReference>
<dbReference type="RefSeq" id="WP_140742018.1">
    <property type="nucleotide sequence ID" value="NZ_RCZM01000005.1"/>
</dbReference>
<dbReference type="InterPro" id="IPR011009">
    <property type="entry name" value="Kinase-like_dom_sf"/>
</dbReference>
<dbReference type="AlphaFoldDB" id="A0A502CST2"/>
<dbReference type="Pfam" id="PF04655">
    <property type="entry name" value="APH_6_hur"/>
    <property type="match status" value="1"/>
</dbReference>
<dbReference type="SUPFAM" id="SSF56112">
    <property type="entry name" value="Protein kinase-like (PK-like)"/>
    <property type="match status" value="1"/>
</dbReference>
<evidence type="ECO:0000313" key="2">
    <source>
        <dbReference type="Proteomes" id="UP000317722"/>
    </source>
</evidence>
<dbReference type="GO" id="GO:0016773">
    <property type="term" value="F:phosphotransferase activity, alcohol group as acceptor"/>
    <property type="evidence" value="ECO:0007669"/>
    <property type="project" value="InterPro"/>
</dbReference>
<dbReference type="InterPro" id="IPR006748">
    <property type="entry name" value="NH2Glyco/OHUrea_AB-resist_kin"/>
</dbReference>
<comment type="caution">
    <text evidence="1">The sequence shown here is derived from an EMBL/GenBank/DDBJ whole genome shotgun (WGS) entry which is preliminary data.</text>
</comment>
<dbReference type="EMBL" id="RCZM01000005">
    <property type="protein sequence ID" value="TPG14791.1"/>
    <property type="molecule type" value="Genomic_DNA"/>
</dbReference>